<dbReference type="Pfam" id="PF13407">
    <property type="entry name" value="Peripla_BP_4"/>
    <property type="match status" value="1"/>
</dbReference>
<keyword evidence="3 4" id="KW-0732">Signal</keyword>
<evidence type="ECO:0000259" key="5">
    <source>
        <dbReference type="Pfam" id="PF13407"/>
    </source>
</evidence>
<dbReference type="EMBL" id="JACOPF010000006">
    <property type="protein sequence ID" value="MBC5690589.1"/>
    <property type="molecule type" value="Genomic_DNA"/>
</dbReference>
<evidence type="ECO:0000256" key="4">
    <source>
        <dbReference type="SAM" id="SignalP"/>
    </source>
</evidence>
<dbReference type="PANTHER" id="PTHR46847:SF1">
    <property type="entry name" value="D-ALLOSE-BINDING PERIPLASMIC PROTEIN-RELATED"/>
    <property type="match status" value="1"/>
</dbReference>
<feature type="domain" description="Periplasmic binding protein" evidence="5">
    <location>
        <begin position="59"/>
        <end position="322"/>
    </location>
</feature>
<sequence>MKRKVVSVMCAVVMVASLIVGCGSSGGKEETKESGDGAKAEVSLEGDIYKIIPEGDLVVGFSTGSSGTSWRDQMIDDFTIVAEEYKEAGRIKDYKIVNNTTNGDATEQANIIRDFTSDPEVNVIIVDANDSTALNEAIADAQKAGKLVVIADTGCDAPGALNVVLDHTAWMTKNVEFVTEALGGKGDLIYINGLDGNPADNARQEGVDAVLKENPDMKILQKTSGGWDQTKAKEACAQILSTTQDVDGVLTQDGMAYGCLQAFQDAGMLPKVMIGDPGLSFFTEWKKLMDEGADFQACAQPNPPGVAATALRLAVNMAEGKELDESKLDGNTYSYIVGSFYTEENFDEAWEILQKESGDYQLDEWLTEEEALELFK</sequence>
<evidence type="ECO:0000256" key="1">
    <source>
        <dbReference type="ARBA" id="ARBA00004196"/>
    </source>
</evidence>
<evidence type="ECO:0000313" key="7">
    <source>
        <dbReference type="Proteomes" id="UP000652477"/>
    </source>
</evidence>
<dbReference type="Gene3D" id="3.40.50.2300">
    <property type="match status" value="2"/>
</dbReference>
<dbReference type="Proteomes" id="UP000652477">
    <property type="component" value="Unassembled WGS sequence"/>
</dbReference>
<evidence type="ECO:0000256" key="3">
    <source>
        <dbReference type="ARBA" id="ARBA00022729"/>
    </source>
</evidence>
<dbReference type="InterPro" id="IPR028082">
    <property type="entry name" value="Peripla_BP_I"/>
</dbReference>
<dbReference type="CDD" id="cd19999">
    <property type="entry name" value="PBP1_ABC_sugar_binding-like"/>
    <property type="match status" value="1"/>
</dbReference>
<evidence type="ECO:0000256" key="2">
    <source>
        <dbReference type="ARBA" id="ARBA00007639"/>
    </source>
</evidence>
<accession>A0A923LLT2</accession>
<organism evidence="6 7">
    <name type="scientific">Mediterraneibacter hominis</name>
    <dbReference type="NCBI Taxonomy" id="2763054"/>
    <lineage>
        <taxon>Bacteria</taxon>
        <taxon>Bacillati</taxon>
        <taxon>Bacillota</taxon>
        <taxon>Clostridia</taxon>
        <taxon>Lachnospirales</taxon>
        <taxon>Lachnospiraceae</taxon>
        <taxon>Mediterraneibacter</taxon>
    </lineage>
</organism>
<protein>
    <submittedName>
        <fullName evidence="6">ABC transporter substrate-binding protein</fullName>
    </submittedName>
</protein>
<reference evidence="6" key="1">
    <citation type="submission" date="2020-08" db="EMBL/GenBank/DDBJ databases">
        <title>Genome public.</title>
        <authorList>
            <person name="Liu C."/>
            <person name="Sun Q."/>
        </authorList>
    </citation>
    <scope>NUCLEOTIDE SEQUENCE</scope>
    <source>
        <strain evidence="6">NSJ-55</strain>
    </source>
</reference>
<evidence type="ECO:0000313" key="6">
    <source>
        <dbReference type="EMBL" id="MBC5690589.1"/>
    </source>
</evidence>
<feature type="signal peptide" evidence="4">
    <location>
        <begin position="1"/>
        <end position="22"/>
    </location>
</feature>
<dbReference type="PANTHER" id="PTHR46847">
    <property type="entry name" value="D-ALLOSE-BINDING PERIPLASMIC PROTEIN-RELATED"/>
    <property type="match status" value="1"/>
</dbReference>
<feature type="chain" id="PRO_5038538618" evidence="4">
    <location>
        <begin position="23"/>
        <end position="376"/>
    </location>
</feature>
<comment type="similarity">
    <text evidence="2">Belongs to the bacterial solute-binding protein 2 family.</text>
</comment>
<dbReference type="GO" id="GO:0030313">
    <property type="term" value="C:cell envelope"/>
    <property type="evidence" value="ECO:0007669"/>
    <property type="project" value="UniProtKB-SubCell"/>
</dbReference>
<comment type="caution">
    <text evidence="6">The sequence shown here is derived from an EMBL/GenBank/DDBJ whole genome shotgun (WGS) entry which is preliminary data.</text>
</comment>
<dbReference type="RefSeq" id="WP_186877242.1">
    <property type="nucleotide sequence ID" value="NZ_JACOPF010000006.1"/>
</dbReference>
<dbReference type="InterPro" id="IPR025997">
    <property type="entry name" value="SBP_2_dom"/>
</dbReference>
<dbReference type="SUPFAM" id="SSF53822">
    <property type="entry name" value="Periplasmic binding protein-like I"/>
    <property type="match status" value="1"/>
</dbReference>
<gene>
    <name evidence="6" type="ORF">H8S37_16885</name>
</gene>
<proteinExistence type="inferred from homology"/>
<name>A0A923LLT2_9FIRM</name>
<dbReference type="PROSITE" id="PS51257">
    <property type="entry name" value="PROKAR_LIPOPROTEIN"/>
    <property type="match status" value="1"/>
</dbReference>
<dbReference type="GO" id="GO:0030246">
    <property type="term" value="F:carbohydrate binding"/>
    <property type="evidence" value="ECO:0007669"/>
    <property type="project" value="UniProtKB-ARBA"/>
</dbReference>
<keyword evidence="7" id="KW-1185">Reference proteome</keyword>
<dbReference type="AlphaFoldDB" id="A0A923LLT2"/>
<comment type="subcellular location">
    <subcellularLocation>
        <location evidence="1">Cell envelope</location>
    </subcellularLocation>
</comment>